<comment type="cofactor">
    <cofactor evidence="2">
        <name>Mg(2+)</name>
        <dbReference type="ChEBI" id="CHEBI:18420"/>
    </cofactor>
</comment>
<dbReference type="Gene3D" id="3.30.470.20">
    <property type="entry name" value="ATP-grasp fold, B domain"/>
    <property type="match status" value="1"/>
</dbReference>
<keyword evidence="9 16" id="KW-0436">Ligase</keyword>
<comment type="subcellular location">
    <subcellularLocation>
        <location evidence="4 16">Cytoplasm</location>
    </subcellularLocation>
</comment>
<evidence type="ECO:0000256" key="17">
    <source>
        <dbReference type="PROSITE-ProRule" id="PRU00409"/>
    </source>
</evidence>
<keyword evidence="11 17" id="KW-0067">ATP-binding</keyword>
<keyword evidence="20" id="KW-1185">Reference proteome</keyword>
<dbReference type="SUPFAM" id="SSF52440">
    <property type="entry name" value="PreATP-grasp domain"/>
    <property type="match status" value="1"/>
</dbReference>
<evidence type="ECO:0000256" key="2">
    <source>
        <dbReference type="ARBA" id="ARBA00001946"/>
    </source>
</evidence>
<evidence type="ECO:0000256" key="15">
    <source>
        <dbReference type="ARBA" id="ARBA00047614"/>
    </source>
</evidence>
<dbReference type="PANTHER" id="PTHR23132:SF23">
    <property type="entry name" value="D-ALANINE--D-ALANINE LIGASE B"/>
    <property type="match status" value="1"/>
</dbReference>
<dbReference type="PROSITE" id="PS00844">
    <property type="entry name" value="DALA_DALA_LIGASE_2"/>
    <property type="match status" value="1"/>
</dbReference>
<evidence type="ECO:0000256" key="4">
    <source>
        <dbReference type="ARBA" id="ARBA00004496"/>
    </source>
</evidence>
<comment type="caution">
    <text evidence="19">The sequence shown here is derived from an EMBL/GenBank/DDBJ whole genome shotgun (WGS) entry which is preliminary data.</text>
</comment>
<feature type="domain" description="ATP-grasp" evidence="18">
    <location>
        <begin position="109"/>
        <end position="306"/>
    </location>
</feature>
<dbReference type="SUPFAM" id="SSF56059">
    <property type="entry name" value="Glutathione synthetase ATP-binding domain-like"/>
    <property type="match status" value="1"/>
</dbReference>
<dbReference type="Gene3D" id="3.40.50.20">
    <property type="match status" value="1"/>
</dbReference>
<dbReference type="Gene3D" id="3.30.1490.20">
    <property type="entry name" value="ATP-grasp fold, A domain"/>
    <property type="match status" value="1"/>
</dbReference>
<dbReference type="RefSeq" id="WP_199463408.1">
    <property type="nucleotide sequence ID" value="NZ_JAEMUH010000013.1"/>
</dbReference>
<dbReference type="PROSITE" id="PS50975">
    <property type="entry name" value="ATP_GRASP"/>
    <property type="match status" value="1"/>
</dbReference>
<dbReference type="Pfam" id="PF07478">
    <property type="entry name" value="Dala_Dala_lig_C"/>
    <property type="match status" value="1"/>
</dbReference>
<evidence type="ECO:0000256" key="7">
    <source>
        <dbReference type="ARBA" id="ARBA00012216"/>
    </source>
</evidence>
<evidence type="ECO:0000256" key="12">
    <source>
        <dbReference type="ARBA" id="ARBA00022960"/>
    </source>
</evidence>
<dbReference type="PIRSF" id="PIRSF039102">
    <property type="entry name" value="Ddl/VanB"/>
    <property type="match status" value="1"/>
</dbReference>
<dbReference type="GO" id="GO:0016874">
    <property type="term" value="F:ligase activity"/>
    <property type="evidence" value="ECO:0007669"/>
    <property type="project" value="UniProtKB-KW"/>
</dbReference>
<dbReference type="NCBIfam" id="TIGR01205">
    <property type="entry name" value="D_ala_D_alaTIGR"/>
    <property type="match status" value="1"/>
</dbReference>
<evidence type="ECO:0000256" key="11">
    <source>
        <dbReference type="ARBA" id="ARBA00022840"/>
    </source>
</evidence>
<dbReference type="Pfam" id="PF01820">
    <property type="entry name" value="Dala_Dala_lig_N"/>
    <property type="match status" value="1"/>
</dbReference>
<comment type="catalytic activity">
    <reaction evidence="15 16">
        <text>2 D-alanine + ATP = D-alanyl-D-alanine + ADP + phosphate + H(+)</text>
        <dbReference type="Rhea" id="RHEA:11224"/>
        <dbReference type="ChEBI" id="CHEBI:15378"/>
        <dbReference type="ChEBI" id="CHEBI:30616"/>
        <dbReference type="ChEBI" id="CHEBI:43474"/>
        <dbReference type="ChEBI" id="CHEBI:57416"/>
        <dbReference type="ChEBI" id="CHEBI:57822"/>
        <dbReference type="ChEBI" id="CHEBI:456216"/>
        <dbReference type="EC" id="6.3.2.4"/>
    </reaction>
</comment>
<comment type="cofactor">
    <cofactor evidence="1">
        <name>Mn(2+)</name>
        <dbReference type="ChEBI" id="CHEBI:29035"/>
    </cofactor>
</comment>
<dbReference type="NCBIfam" id="NF002378">
    <property type="entry name" value="PRK01372.1"/>
    <property type="match status" value="1"/>
</dbReference>
<dbReference type="EC" id="6.3.2.4" evidence="7 16"/>
<keyword evidence="10 17" id="KW-0547">Nucleotide-binding</keyword>
<keyword evidence="8 16" id="KW-0963">Cytoplasm</keyword>
<sequence>MLLKDKIIAVIYGGRSAEREVSLESGERVTQALINKGYKVEAIDLFGPGGRLNPVKQLSDAHFDFAFIALHGGEGEDGRVQAVLDMLQKPYTGSRPLASGFAMDKALTKKYWQGLGIPTPNYLCFSDKPDLEKIHREMSFPLIIKPSREGSTIGISKVHTQAELTKALEDAKKYDSDILVEEFVSGPEFTVTIIDDVAYAPIGLKPSSEHELYDYEAKYIAEDTQYLLPCGLSDDLELEVQALALEAYRSLNCSGWGRVDIMQGSDGCFTVLEVNTSPGMTSHSLVPMAANYAGIDYDSLVEMIAEQAWHSFLETC</sequence>
<dbReference type="Proteomes" id="UP000598488">
    <property type="component" value="Unassembled WGS sequence"/>
</dbReference>
<proteinExistence type="inferred from homology"/>
<evidence type="ECO:0000256" key="5">
    <source>
        <dbReference type="ARBA" id="ARBA00004752"/>
    </source>
</evidence>
<dbReference type="InterPro" id="IPR013815">
    <property type="entry name" value="ATP_grasp_subdomain_1"/>
</dbReference>
<comment type="pathway">
    <text evidence="5 16">Cell wall biogenesis; peptidoglycan biosynthesis.</text>
</comment>
<dbReference type="InterPro" id="IPR011761">
    <property type="entry name" value="ATP-grasp"/>
</dbReference>
<keyword evidence="13 16" id="KW-0573">Peptidoglycan synthesis</keyword>
<protein>
    <recommendedName>
        <fullName evidence="7 16">D-alanine--D-alanine ligase</fullName>
        <ecNumber evidence="7 16">6.3.2.4</ecNumber>
    </recommendedName>
    <alternativeName>
        <fullName evidence="16">D-Ala-D-Ala ligase</fullName>
    </alternativeName>
    <alternativeName>
        <fullName evidence="16">D-alanylalanine synthetase</fullName>
    </alternativeName>
</protein>
<dbReference type="InterPro" id="IPR011127">
    <property type="entry name" value="Dala_Dala_lig_N"/>
</dbReference>
<dbReference type="EMBL" id="JAEMUH010000013">
    <property type="protein sequence ID" value="MBJ7551820.1"/>
    <property type="molecule type" value="Genomic_DNA"/>
</dbReference>
<reference evidence="19 20" key="1">
    <citation type="submission" date="2020-12" db="EMBL/GenBank/DDBJ databases">
        <title>Comparative genome analysis of fungal antagonists Marinomonas ostreistagni 398 and M. spartinae 468.</title>
        <authorList>
            <person name="Fields J.L."/>
            <person name="Mavrodi O.V."/>
            <person name="Biber P.D."/>
            <person name="Indest K.J."/>
            <person name="Mavrodi D.V."/>
        </authorList>
    </citation>
    <scope>NUCLEOTIDE SEQUENCE [LARGE SCALE GENOMIC DNA]</scope>
    <source>
        <strain evidence="19 20">USM7</strain>
    </source>
</reference>
<evidence type="ECO:0000256" key="13">
    <source>
        <dbReference type="ARBA" id="ARBA00022984"/>
    </source>
</evidence>
<dbReference type="InterPro" id="IPR005905">
    <property type="entry name" value="D_ala_D_ala"/>
</dbReference>
<dbReference type="InterPro" id="IPR011095">
    <property type="entry name" value="Dala_Dala_lig_C"/>
</dbReference>
<evidence type="ECO:0000256" key="14">
    <source>
        <dbReference type="ARBA" id="ARBA00023316"/>
    </source>
</evidence>
<dbReference type="PROSITE" id="PS00843">
    <property type="entry name" value="DALA_DALA_LIGASE_1"/>
    <property type="match status" value="1"/>
</dbReference>
<organism evidence="19 20">
    <name type="scientific">Marinomonas ostreistagni</name>
    <dbReference type="NCBI Taxonomy" id="359209"/>
    <lineage>
        <taxon>Bacteria</taxon>
        <taxon>Pseudomonadati</taxon>
        <taxon>Pseudomonadota</taxon>
        <taxon>Gammaproteobacteria</taxon>
        <taxon>Oceanospirillales</taxon>
        <taxon>Oceanospirillaceae</taxon>
        <taxon>Marinomonas</taxon>
    </lineage>
</organism>
<accession>A0ABS0ZDS7</accession>
<gene>
    <name evidence="16" type="primary">ddl</name>
    <name evidence="19" type="ORF">JHD44_14080</name>
</gene>
<evidence type="ECO:0000256" key="9">
    <source>
        <dbReference type="ARBA" id="ARBA00022598"/>
    </source>
</evidence>
<evidence type="ECO:0000256" key="8">
    <source>
        <dbReference type="ARBA" id="ARBA00022490"/>
    </source>
</evidence>
<comment type="function">
    <text evidence="3 16">Cell wall formation.</text>
</comment>
<evidence type="ECO:0000313" key="20">
    <source>
        <dbReference type="Proteomes" id="UP000598488"/>
    </source>
</evidence>
<dbReference type="SMART" id="SM01209">
    <property type="entry name" value="GARS_A"/>
    <property type="match status" value="1"/>
</dbReference>
<comment type="similarity">
    <text evidence="6 16">Belongs to the D-alanine--D-alanine ligase family.</text>
</comment>
<dbReference type="InterPro" id="IPR000291">
    <property type="entry name" value="D-Ala_lig_Van_CS"/>
</dbReference>
<dbReference type="InterPro" id="IPR016185">
    <property type="entry name" value="PreATP-grasp_dom_sf"/>
</dbReference>
<keyword evidence="14 16" id="KW-0961">Cell wall biogenesis/degradation</keyword>
<evidence type="ECO:0000313" key="19">
    <source>
        <dbReference type="EMBL" id="MBJ7551820.1"/>
    </source>
</evidence>
<evidence type="ECO:0000256" key="6">
    <source>
        <dbReference type="ARBA" id="ARBA00010871"/>
    </source>
</evidence>
<keyword evidence="12 16" id="KW-0133">Cell shape</keyword>
<evidence type="ECO:0000259" key="18">
    <source>
        <dbReference type="PROSITE" id="PS50975"/>
    </source>
</evidence>
<evidence type="ECO:0000256" key="10">
    <source>
        <dbReference type="ARBA" id="ARBA00022741"/>
    </source>
</evidence>
<dbReference type="PANTHER" id="PTHR23132">
    <property type="entry name" value="D-ALANINE--D-ALANINE LIGASE"/>
    <property type="match status" value="1"/>
</dbReference>
<name>A0ABS0ZDS7_9GAMM</name>
<evidence type="ECO:0000256" key="3">
    <source>
        <dbReference type="ARBA" id="ARBA00003921"/>
    </source>
</evidence>
<evidence type="ECO:0000256" key="1">
    <source>
        <dbReference type="ARBA" id="ARBA00001936"/>
    </source>
</evidence>
<evidence type="ECO:0000256" key="16">
    <source>
        <dbReference type="HAMAP-Rule" id="MF_00047"/>
    </source>
</evidence>
<dbReference type="HAMAP" id="MF_00047">
    <property type="entry name" value="Dala_Dala_lig"/>
    <property type="match status" value="1"/>
</dbReference>